<dbReference type="EMBL" id="WRPA01000027">
    <property type="protein sequence ID" value="MXR70879.1"/>
    <property type="molecule type" value="Genomic_DNA"/>
</dbReference>
<dbReference type="InterPro" id="IPR051916">
    <property type="entry name" value="GPI-anchor_lipid_remodeler"/>
</dbReference>
<dbReference type="Proteomes" id="UP000474778">
    <property type="component" value="Unassembled WGS sequence"/>
</dbReference>
<keyword evidence="3" id="KW-1185">Reference proteome</keyword>
<comment type="caution">
    <text evidence="2">The sequence shown here is derived from an EMBL/GenBank/DDBJ whole genome shotgun (WGS) entry which is preliminary data.</text>
</comment>
<dbReference type="InterPro" id="IPR036691">
    <property type="entry name" value="Endo/exonu/phosph_ase_sf"/>
</dbReference>
<reference evidence="2 3" key="1">
    <citation type="submission" date="2019-12" db="EMBL/GenBank/DDBJ databases">
        <title>Shewanella insulae sp. nov., isolated from a tidal flat.</title>
        <authorList>
            <person name="Yoon J.-H."/>
        </authorList>
    </citation>
    <scope>NUCLEOTIDE SEQUENCE [LARGE SCALE GENOMIC DNA]</scope>
    <source>
        <strain evidence="2 3">JBTF-M18</strain>
    </source>
</reference>
<dbReference type="GO" id="GO:0016020">
    <property type="term" value="C:membrane"/>
    <property type="evidence" value="ECO:0007669"/>
    <property type="project" value="GOC"/>
</dbReference>
<keyword evidence="2" id="KW-0378">Hydrolase</keyword>
<evidence type="ECO:0000313" key="3">
    <source>
        <dbReference type="Proteomes" id="UP000474778"/>
    </source>
</evidence>
<dbReference type="Pfam" id="PF03372">
    <property type="entry name" value="Exo_endo_phos"/>
    <property type="match status" value="1"/>
</dbReference>
<keyword evidence="2" id="KW-0269">Exonuclease</keyword>
<keyword evidence="2" id="KW-0255">Endonuclease</keyword>
<dbReference type="GO" id="GO:0004519">
    <property type="term" value="F:endonuclease activity"/>
    <property type="evidence" value="ECO:0007669"/>
    <property type="project" value="UniProtKB-KW"/>
</dbReference>
<sequence>MTQTSVEAGQIRIASFNLYNFIAPPDAYYDFNNIYTQAQWQQKCDWIRRYLASHDPCIIGFQEVFSIDALQALLAEAGYPYFVTVDRPEVSDDFIYRHPVLALASKYPILSFEACGIDQTVASLMGIAPGFQYSRLPLRATIALPHLGPCDCYLVHFKSKRAQFEPELAVTPDSGSEPAALASQSGSLAIDRSGTLFAIEAAAKWAASLVRGTEASLLRVAIARRRIDTRYPVILMGDFNDSLAGGVLSALVSEDSRLLGGLGEEAFQAYRLQDAYLLHERSEYCPASVARAPTHYHLNRGAVIDYILLSNEFDPRNDQCLAEVSQYHTYDSHLINPQYDRDSHSTDHAPVMISLKIRK</sequence>
<evidence type="ECO:0000313" key="2">
    <source>
        <dbReference type="EMBL" id="MXR70879.1"/>
    </source>
</evidence>
<feature type="domain" description="Endonuclease/exonuclease/phosphatase" evidence="1">
    <location>
        <begin position="47"/>
        <end position="322"/>
    </location>
</feature>
<proteinExistence type="predicted"/>
<dbReference type="PANTHER" id="PTHR14859">
    <property type="entry name" value="CALCOFLUOR WHITE HYPERSENSITIVE PROTEIN PRECURSOR"/>
    <property type="match status" value="1"/>
</dbReference>
<dbReference type="GO" id="GO:0004527">
    <property type="term" value="F:exonuclease activity"/>
    <property type="evidence" value="ECO:0007669"/>
    <property type="project" value="UniProtKB-KW"/>
</dbReference>
<organism evidence="2 3">
    <name type="scientific">Shewanella insulae</name>
    <dbReference type="NCBI Taxonomy" id="2681496"/>
    <lineage>
        <taxon>Bacteria</taxon>
        <taxon>Pseudomonadati</taxon>
        <taxon>Pseudomonadota</taxon>
        <taxon>Gammaproteobacteria</taxon>
        <taxon>Alteromonadales</taxon>
        <taxon>Shewanellaceae</taxon>
        <taxon>Shewanella</taxon>
    </lineage>
</organism>
<dbReference type="RefSeq" id="WP_160798880.1">
    <property type="nucleotide sequence ID" value="NZ_WRPA01000027.1"/>
</dbReference>
<keyword evidence="2" id="KW-0540">Nuclease</keyword>
<name>A0A6L7I2S6_9GAMM</name>
<dbReference type="AlphaFoldDB" id="A0A6L7I2S6"/>
<evidence type="ECO:0000259" key="1">
    <source>
        <dbReference type="Pfam" id="PF03372"/>
    </source>
</evidence>
<accession>A0A6L7I2S6</accession>
<gene>
    <name evidence="2" type="ORF">GNT65_19665</name>
</gene>
<dbReference type="PANTHER" id="PTHR14859:SF15">
    <property type="entry name" value="ENDONUCLEASE_EXONUCLEASE_PHOSPHATASE DOMAIN-CONTAINING PROTEIN"/>
    <property type="match status" value="1"/>
</dbReference>
<dbReference type="InterPro" id="IPR005135">
    <property type="entry name" value="Endo/exonuclease/phosphatase"/>
</dbReference>
<dbReference type="SUPFAM" id="SSF56219">
    <property type="entry name" value="DNase I-like"/>
    <property type="match status" value="1"/>
</dbReference>
<protein>
    <submittedName>
        <fullName evidence="2">Endonuclease/exonuclease/phosphatase family protein</fullName>
    </submittedName>
</protein>
<dbReference type="GO" id="GO:0006506">
    <property type="term" value="P:GPI anchor biosynthetic process"/>
    <property type="evidence" value="ECO:0007669"/>
    <property type="project" value="TreeGrafter"/>
</dbReference>
<dbReference type="Gene3D" id="3.60.10.10">
    <property type="entry name" value="Endonuclease/exonuclease/phosphatase"/>
    <property type="match status" value="1"/>
</dbReference>